<dbReference type="RefSeq" id="WP_146285705.1">
    <property type="nucleotide sequence ID" value="NZ_BMLP01000001.1"/>
</dbReference>
<keyword evidence="3" id="KW-0378">Hydrolase</keyword>
<dbReference type="AlphaFoldDB" id="A0A918DB04"/>
<dbReference type="Pfam" id="PF16113">
    <property type="entry name" value="ECH_2"/>
    <property type="match status" value="1"/>
</dbReference>
<dbReference type="PANTHER" id="PTHR43176:SF3">
    <property type="entry name" value="3-HYDROXYISOBUTYRYL-COA HYDROLASE, MITOCHONDRIAL"/>
    <property type="match status" value="1"/>
</dbReference>
<dbReference type="GO" id="GO:0005829">
    <property type="term" value="C:cytosol"/>
    <property type="evidence" value="ECO:0007669"/>
    <property type="project" value="TreeGrafter"/>
</dbReference>
<dbReference type="InterPro" id="IPR032259">
    <property type="entry name" value="HIBYL-CoA-H"/>
</dbReference>
<proteinExistence type="predicted"/>
<dbReference type="InterPro" id="IPR045004">
    <property type="entry name" value="ECH_dom"/>
</dbReference>
<organism evidence="5 6">
    <name type="scientific">Gemmobacter aquaticus</name>
    <dbReference type="NCBI Taxonomy" id="490185"/>
    <lineage>
        <taxon>Bacteria</taxon>
        <taxon>Pseudomonadati</taxon>
        <taxon>Pseudomonadota</taxon>
        <taxon>Alphaproteobacteria</taxon>
        <taxon>Rhodobacterales</taxon>
        <taxon>Paracoccaceae</taxon>
        <taxon>Gemmobacter</taxon>
    </lineage>
</organism>
<comment type="caution">
    <text evidence="5">The sequence shown here is derived from an EMBL/GenBank/DDBJ whole genome shotgun (WGS) entry which is preliminary data.</text>
</comment>
<evidence type="ECO:0000256" key="2">
    <source>
        <dbReference type="ARBA" id="ARBA00011915"/>
    </source>
</evidence>
<keyword evidence="6" id="KW-1185">Reference proteome</keyword>
<dbReference type="Proteomes" id="UP000598196">
    <property type="component" value="Unassembled WGS sequence"/>
</dbReference>
<evidence type="ECO:0000256" key="3">
    <source>
        <dbReference type="ARBA" id="ARBA00022801"/>
    </source>
</evidence>
<dbReference type="GO" id="GO:0006574">
    <property type="term" value="P:L-valine catabolic process"/>
    <property type="evidence" value="ECO:0007669"/>
    <property type="project" value="TreeGrafter"/>
</dbReference>
<evidence type="ECO:0000259" key="4">
    <source>
        <dbReference type="Pfam" id="PF16113"/>
    </source>
</evidence>
<protein>
    <recommendedName>
        <fullName evidence="2">3-hydroxyisobutyryl-CoA hydrolase</fullName>
        <ecNumber evidence="2">3.1.2.4</ecNumber>
    </recommendedName>
</protein>
<dbReference type="Gene3D" id="3.90.226.10">
    <property type="entry name" value="2-enoyl-CoA Hydratase, Chain A, domain 1"/>
    <property type="match status" value="1"/>
</dbReference>
<dbReference type="EMBL" id="BMLP01000001">
    <property type="protein sequence ID" value="GGO25450.1"/>
    <property type="molecule type" value="Genomic_DNA"/>
</dbReference>
<comment type="catalytic activity">
    <reaction evidence="1">
        <text>3-hydroxy-2-methylpropanoyl-CoA + H2O = 3-hydroxy-2-methylpropanoate + CoA + H(+)</text>
        <dbReference type="Rhea" id="RHEA:20888"/>
        <dbReference type="ChEBI" id="CHEBI:11805"/>
        <dbReference type="ChEBI" id="CHEBI:15377"/>
        <dbReference type="ChEBI" id="CHEBI:15378"/>
        <dbReference type="ChEBI" id="CHEBI:57287"/>
        <dbReference type="ChEBI" id="CHEBI:57340"/>
        <dbReference type="EC" id="3.1.2.4"/>
    </reaction>
</comment>
<dbReference type="GO" id="GO:0003860">
    <property type="term" value="F:3-hydroxyisobutyryl-CoA hydrolase activity"/>
    <property type="evidence" value="ECO:0007669"/>
    <property type="project" value="UniProtKB-EC"/>
</dbReference>
<sequence length="345" mass="36646">MPQDIHIRIDRNAGRITLTRPKALNALSYGMMRALDDALIAWANDPGVRVVIIDAEGPRAFCAGGDIAEVYAAACADNFAFAQRFWAEEYRMNARIGAYPKPVVSLIHGFCMGGGVGVACHASHRIVGESAQVAMPECAIGMVPDVGGSALLARAPGRMGAWLGTTGTRMAPADAIYAGFADHFVPEAEWPALMDALCSSGVTDPILSAARPCPLPATLPALQPLVDRHFASRDLSLVVASLQSDPGAFSQSSIAALAKVSPLGAATTLELLHRLGPDPTLREALGQEYRVTYRAQQSTDLLEGIRAMVIDKDRHPRWRHADASAVTNAEVEALLAPLGSDELTF</sequence>
<dbReference type="InterPro" id="IPR029045">
    <property type="entry name" value="ClpP/crotonase-like_dom_sf"/>
</dbReference>
<feature type="domain" description="Enoyl-CoA hydratase/isomerase" evidence="4">
    <location>
        <begin position="14"/>
        <end position="334"/>
    </location>
</feature>
<dbReference type="SUPFAM" id="SSF52096">
    <property type="entry name" value="ClpP/crotonase"/>
    <property type="match status" value="1"/>
</dbReference>
<name>A0A918DB04_9RHOB</name>
<dbReference type="CDD" id="cd06558">
    <property type="entry name" value="crotonase-like"/>
    <property type="match status" value="1"/>
</dbReference>
<evidence type="ECO:0000256" key="1">
    <source>
        <dbReference type="ARBA" id="ARBA00001709"/>
    </source>
</evidence>
<dbReference type="EC" id="3.1.2.4" evidence="2"/>
<accession>A0A918DB04</accession>
<evidence type="ECO:0000313" key="5">
    <source>
        <dbReference type="EMBL" id="GGO25450.1"/>
    </source>
</evidence>
<reference evidence="5 6" key="1">
    <citation type="journal article" date="2014" name="Int. J. Syst. Evol. Microbiol.">
        <title>Complete genome sequence of Corynebacterium casei LMG S-19264T (=DSM 44701T), isolated from a smear-ripened cheese.</title>
        <authorList>
            <consortium name="US DOE Joint Genome Institute (JGI-PGF)"/>
            <person name="Walter F."/>
            <person name="Albersmeier A."/>
            <person name="Kalinowski J."/>
            <person name="Ruckert C."/>
        </authorList>
    </citation>
    <scope>NUCLEOTIDE SEQUENCE [LARGE SCALE GENOMIC DNA]</scope>
    <source>
        <strain evidence="5 6">CGMCC 1.7029</strain>
    </source>
</reference>
<dbReference type="OrthoDB" id="9790967at2"/>
<dbReference type="NCBIfam" id="NF004127">
    <property type="entry name" value="PRK05617.1"/>
    <property type="match status" value="1"/>
</dbReference>
<dbReference type="PANTHER" id="PTHR43176">
    <property type="entry name" value="3-HYDROXYISOBUTYRYL-COA HYDROLASE-RELATED"/>
    <property type="match status" value="1"/>
</dbReference>
<gene>
    <name evidence="5" type="ORF">GCM10010991_05100</name>
</gene>
<evidence type="ECO:0000313" key="6">
    <source>
        <dbReference type="Proteomes" id="UP000598196"/>
    </source>
</evidence>